<feature type="compositionally biased region" description="Pro residues" evidence="1">
    <location>
        <begin position="98"/>
        <end position="107"/>
    </location>
</feature>
<evidence type="ECO:0000256" key="1">
    <source>
        <dbReference type="SAM" id="MobiDB-lite"/>
    </source>
</evidence>
<feature type="domain" description="SH3b" evidence="2">
    <location>
        <begin position="109"/>
        <end position="173"/>
    </location>
</feature>
<evidence type="ECO:0000259" key="2">
    <source>
        <dbReference type="PROSITE" id="PS51781"/>
    </source>
</evidence>
<comment type="caution">
    <text evidence="3">The sequence shown here is derived from an EMBL/GenBank/DDBJ whole genome shotgun (WGS) entry which is preliminary data.</text>
</comment>
<dbReference type="Pfam" id="PF08239">
    <property type="entry name" value="SH3_3"/>
    <property type="match status" value="1"/>
</dbReference>
<evidence type="ECO:0000313" key="3">
    <source>
        <dbReference type="EMBL" id="GAA3632363.1"/>
    </source>
</evidence>
<feature type="compositionally biased region" description="Basic and acidic residues" evidence="1">
    <location>
        <begin position="85"/>
        <end position="94"/>
    </location>
</feature>
<dbReference type="EMBL" id="BAABAB010000029">
    <property type="protein sequence ID" value="GAA3632363.1"/>
    <property type="molecule type" value="Genomic_DNA"/>
</dbReference>
<dbReference type="Gene3D" id="2.30.30.40">
    <property type="entry name" value="SH3 Domains"/>
    <property type="match status" value="1"/>
</dbReference>
<evidence type="ECO:0000313" key="4">
    <source>
        <dbReference type="Proteomes" id="UP001501490"/>
    </source>
</evidence>
<gene>
    <name evidence="3" type="ORF">GCM10022236_38620</name>
</gene>
<proteinExistence type="predicted"/>
<feature type="region of interest" description="Disordered" evidence="1">
    <location>
        <begin position="85"/>
        <end position="109"/>
    </location>
</feature>
<protein>
    <recommendedName>
        <fullName evidence="2">SH3b domain-containing protein</fullName>
    </recommendedName>
</protein>
<dbReference type="Pfam" id="PF26571">
    <property type="entry name" value="VldE"/>
    <property type="match status" value="1"/>
</dbReference>
<dbReference type="InterPro" id="IPR058593">
    <property type="entry name" value="ARB_07466-like_C"/>
</dbReference>
<dbReference type="SMART" id="SM00287">
    <property type="entry name" value="SH3b"/>
    <property type="match status" value="1"/>
</dbReference>
<name>A0ABP7AGX9_9ACTN</name>
<dbReference type="RefSeq" id="WP_344807631.1">
    <property type="nucleotide sequence ID" value="NZ_BAABAB010000029.1"/>
</dbReference>
<dbReference type="InterPro" id="IPR003646">
    <property type="entry name" value="SH3-like_bac-type"/>
</dbReference>
<dbReference type="Proteomes" id="UP001501490">
    <property type="component" value="Unassembled WGS sequence"/>
</dbReference>
<organism evidence="3 4">
    <name type="scientific">Microlunatus ginsengisoli</name>
    <dbReference type="NCBI Taxonomy" id="363863"/>
    <lineage>
        <taxon>Bacteria</taxon>
        <taxon>Bacillati</taxon>
        <taxon>Actinomycetota</taxon>
        <taxon>Actinomycetes</taxon>
        <taxon>Propionibacteriales</taxon>
        <taxon>Propionibacteriaceae</taxon>
        <taxon>Microlunatus</taxon>
    </lineage>
</organism>
<dbReference type="PROSITE" id="PS51781">
    <property type="entry name" value="SH3B"/>
    <property type="match status" value="1"/>
</dbReference>
<accession>A0ABP7AGX9</accession>
<sequence>MSAPRPRRAIENPVRRRAAARAAGPGAVIGGLLATGLVLATLPSPTSATSASTAAATSARETVSGRATSAGAVRSDLLDLTIAKREARTNRSTDRPALPAPELPAPIPEATGSRYATVALNVRTKADDDAKVVTVLKAGAKIKVTDTTKGQWRQIVRDGKGQWVKKRYLVTKKPDLTPSDAPCKSGSGMESGLTADAIKVHRALCARFPQFTSFGGVRQGDGGEHGSGRAVDAMISDSDAGWEAARWVRAHAKQLGVSQVIYSQKIWTVQRGSEGWRGMSDRGSATANHYDHVHVTVYGNAAD</sequence>
<keyword evidence="4" id="KW-1185">Reference proteome</keyword>
<reference evidence="4" key="1">
    <citation type="journal article" date="2019" name="Int. J. Syst. Evol. Microbiol.">
        <title>The Global Catalogue of Microorganisms (GCM) 10K type strain sequencing project: providing services to taxonomists for standard genome sequencing and annotation.</title>
        <authorList>
            <consortium name="The Broad Institute Genomics Platform"/>
            <consortium name="The Broad Institute Genome Sequencing Center for Infectious Disease"/>
            <person name="Wu L."/>
            <person name="Ma J."/>
        </authorList>
    </citation>
    <scope>NUCLEOTIDE SEQUENCE [LARGE SCALE GENOMIC DNA]</scope>
    <source>
        <strain evidence="4">JCM 16929</strain>
    </source>
</reference>